<evidence type="ECO:0000256" key="1">
    <source>
        <dbReference type="SAM" id="Phobius"/>
    </source>
</evidence>
<dbReference type="EMBL" id="JAMYJR010000064">
    <property type="protein sequence ID" value="MCO8277742.1"/>
    <property type="molecule type" value="Genomic_DNA"/>
</dbReference>
<feature type="transmembrane region" description="Helical" evidence="1">
    <location>
        <begin position="55"/>
        <end position="78"/>
    </location>
</feature>
<reference evidence="2 3" key="1">
    <citation type="submission" date="2022-06" db="EMBL/GenBank/DDBJ databases">
        <title>New Species of the Genus Actinoplanes, ActinopZanes ferrugineus.</title>
        <authorList>
            <person name="Ding P."/>
        </authorList>
    </citation>
    <scope>NUCLEOTIDE SEQUENCE [LARGE SCALE GENOMIC DNA]</scope>
    <source>
        <strain evidence="2 3">TRM88003</strain>
    </source>
</reference>
<keyword evidence="1" id="KW-0472">Membrane</keyword>
<keyword evidence="1" id="KW-1133">Transmembrane helix</keyword>
<proteinExistence type="predicted"/>
<feature type="transmembrane region" description="Helical" evidence="1">
    <location>
        <begin position="127"/>
        <end position="146"/>
    </location>
</feature>
<evidence type="ECO:0000313" key="3">
    <source>
        <dbReference type="Proteomes" id="UP001523369"/>
    </source>
</evidence>
<organism evidence="2 3">
    <name type="scientific">Paractinoplanes aksuensis</name>
    <dbReference type="NCBI Taxonomy" id="2939490"/>
    <lineage>
        <taxon>Bacteria</taxon>
        <taxon>Bacillati</taxon>
        <taxon>Actinomycetota</taxon>
        <taxon>Actinomycetes</taxon>
        <taxon>Micromonosporales</taxon>
        <taxon>Micromonosporaceae</taxon>
        <taxon>Paractinoplanes</taxon>
    </lineage>
</organism>
<name>A0ABT1E3N7_9ACTN</name>
<accession>A0ABT1E3N7</accession>
<gene>
    <name evidence="2" type="ORF">M1L60_44930</name>
</gene>
<dbReference type="Proteomes" id="UP001523369">
    <property type="component" value="Unassembled WGS sequence"/>
</dbReference>
<dbReference type="RefSeq" id="WP_253243751.1">
    <property type="nucleotide sequence ID" value="NZ_JAMYJR010000064.1"/>
</dbReference>
<evidence type="ECO:0000313" key="2">
    <source>
        <dbReference type="EMBL" id="MCO8277742.1"/>
    </source>
</evidence>
<keyword evidence="3" id="KW-1185">Reference proteome</keyword>
<feature type="transmembrane region" description="Helical" evidence="1">
    <location>
        <begin position="99"/>
        <end position="121"/>
    </location>
</feature>
<keyword evidence="1" id="KW-0812">Transmembrane</keyword>
<protein>
    <submittedName>
        <fullName evidence="2">Uncharacterized protein</fullName>
    </submittedName>
</protein>
<feature type="transmembrane region" description="Helical" evidence="1">
    <location>
        <begin position="12"/>
        <end position="43"/>
    </location>
</feature>
<comment type="caution">
    <text evidence="2">The sequence shown here is derived from an EMBL/GenBank/DDBJ whole genome shotgun (WGS) entry which is preliminary data.</text>
</comment>
<sequence length="159" mass="17353">MAELSSGLPRRAGLLMVAGFGVFAVAVDFVLLQLTYLAFGWIAPAAAGAVADRPVVFATWVALLRLPMVLAYILVAAPRGWRGQLRNGEFPDTPERPKAVRVWVLDGLWSVLAALIVFHYIADPGDAHFWGLVALTAAGPLLLTVVPRGGRWLWRRRRA</sequence>